<dbReference type="OrthoDB" id="140595at2"/>
<dbReference type="KEGG" id="rca:Rcas_4112"/>
<dbReference type="InterPro" id="IPR003953">
    <property type="entry name" value="FAD-dep_OxRdtase_2_FAD-bd"/>
</dbReference>
<keyword evidence="6" id="KW-1185">Reference proteome</keyword>
<dbReference type="HOGENOM" id="CLU_047793_1_0_0"/>
<protein>
    <submittedName>
        <fullName evidence="5">Glycerol-3-phosphate dehydrogenase</fullName>
        <ecNumber evidence="5">1.1.5.3</ecNumber>
    </submittedName>
</protein>
<keyword evidence="3 5" id="KW-0560">Oxidoreductase</keyword>
<dbReference type="RefSeq" id="WP_012122565.1">
    <property type="nucleotide sequence ID" value="NC_009767.1"/>
</dbReference>
<dbReference type="NCBIfam" id="TIGR03378">
    <property type="entry name" value="glycerol3P_GlpB"/>
    <property type="match status" value="1"/>
</dbReference>
<dbReference type="SUPFAM" id="SSF51905">
    <property type="entry name" value="FAD/NAD(P)-binding domain"/>
    <property type="match status" value="1"/>
</dbReference>
<dbReference type="PIRSF" id="PIRSF000141">
    <property type="entry name" value="Anaerobic_G3P_dh"/>
    <property type="match status" value="1"/>
</dbReference>
<organism evidence="5 6">
    <name type="scientific">Roseiflexus castenholzii (strain DSM 13941 / HLO8)</name>
    <dbReference type="NCBI Taxonomy" id="383372"/>
    <lineage>
        <taxon>Bacteria</taxon>
        <taxon>Bacillati</taxon>
        <taxon>Chloroflexota</taxon>
        <taxon>Chloroflexia</taxon>
        <taxon>Chloroflexales</taxon>
        <taxon>Roseiflexineae</taxon>
        <taxon>Roseiflexaceae</taxon>
        <taxon>Roseiflexus</taxon>
    </lineage>
</organism>
<dbReference type="EMBL" id="CP000804">
    <property type="protein sequence ID" value="ABU60144.1"/>
    <property type="molecule type" value="Genomic_DNA"/>
</dbReference>
<dbReference type="Pfam" id="PF00890">
    <property type="entry name" value="FAD_binding_2"/>
    <property type="match status" value="1"/>
</dbReference>
<dbReference type="Proteomes" id="UP000000263">
    <property type="component" value="Chromosome"/>
</dbReference>
<dbReference type="Gene3D" id="3.50.50.60">
    <property type="entry name" value="FAD/NAD(P)-binding domain"/>
    <property type="match status" value="1"/>
</dbReference>
<dbReference type="eggNOG" id="COG3075">
    <property type="taxonomic scope" value="Bacteria"/>
</dbReference>
<keyword evidence="2" id="KW-0288">FMN</keyword>
<evidence type="ECO:0000256" key="1">
    <source>
        <dbReference type="ARBA" id="ARBA00022630"/>
    </source>
</evidence>
<dbReference type="EC" id="1.1.5.3" evidence="5"/>
<proteinExistence type="predicted"/>
<dbReference type="InterPro" id="IPR036188">
    <property type="entry name" value="FAD/NAD-bd_sf"/>
</dbReference>
<reference evidence="5 6" key="1">
    <citation type="submission" date="2007-08" db="EMBL/GenBank/DDBJ databases">
        <title>Complete sequence of Roseiflexus castenholzii DSM 13941.</title>
        <authorList>
            <consortium name="US DOE Joint Genome Institute"/>
            <person name="Copeland A."/>
            <person name="Lucas S."/>
            <person name="Lapidus A."/>
            <person name="Barry K."/>
            <person name="Glavina del Rio T."/>
            <person name="Dalin E."/>
            <person name="Tice H."/>
            <person name="Pitluck S."/>
            <person name="Thompson L.S."/>
            <person name="Brettin T."/>
            <person name="Bruce D."/>
            <person name="Detter J.C."/>
            <person name="Han C."/>
            <person name="Tapia R."/>
            <person name="Schmutz J."/>
            <person name="Larimer F."/>
            <person name="Land M."/>
            <person name="Hauser L."/>
            <person name="Kyrpides N."/>
            <person name="Mikhailova N."/>
            <person name="Bryant D.A."/>
            <person name="Hanada S."/>
            <person name="Tsukatani Y."/>
            <person name="Richardson P."/>
        </authorList>
    </citation>
    <scope>NUCLEOTIDE SEQUENCE [LARGE SCALE GENOMIC DNA]</scope>
    <source>
        <strain evidence="6">DSM 13941 / HLO8</strain>
    </source>
</reference>
<sequence length="414" mass="43926">MRTTIVIGAGLSGLMGALALAEAGLRPLVLAKGQGATHWTAGTVDIWGGDERSPREALQEIGALHPHHPYALIGAHAVEEAIVRFRALTEAARYPYVGGLDRNILLPTSAGALRPAALLPVTMAAGDVRLGGTMLIAGFRELRDFYPPFIAANLAAQGMAARGVYLTIPPAFRRREYNPVTFARLFDNPAFCSDIGRQLRAQRGDATRIGLPAVLGLRDPTGVVAHLQDESGAQIFEIPTLPPSVPGMRLFALFQNAIEQAGGRVQIGSEVICGDGRDRLLTTVWSEAAARRQEHRVERALLATGGVAGGGIRTDHMGMVRETALDLPVRAPANRAAWFAPRFLDPQGHAIYTAGVATDAHLRPIGTDGAVVYDNVTVAGALLAGTDTVRERSRSGVSLATGWAAGRILAEWMA</sequence>
<dbReference type="STRING" id="383372.Rcas_4112"/>
<dbReference type="AlphaFoldDB" id="A7NRE8"/>
<evidence type="ECO:0000313" key="5">
    <source>
        <dbReference type="EMBL" id="ABU60144.1"/>
    </source>
</evidence>
<accession>A7NRE8</accession>
<evidence type="ECO:0000313" key="6">
    <source>
        <dbReference type="Proteomes" id="UP000000263"/>
    </source>
</evidence>
<keyword evidence="1" id="KW-0285">Flavoprotein</keyword>
<gene>
    <name evidence="5" type="ordered locus">Rcas_4112</name>
</gene>
<dbReference type="InterPro" id="IPR009158">
    <property type="entry name" value="G3P_DH_GlpB_su"/>
</dbReference>
<dbReference type="GO" id="GO:0009331">
    <property type="term" value="C:glycerol-3-phosphate dehydrogenase (FAD) complex"/>
    <property type="evidence" value="ECO:0007669"/>
    <property type="project" value="InterPro"/>
</dbReference>
<dbReference type="NCBIfam" id="NF003726">
    <property type="entry name" value="PRK05329.2-5"/>
    <property type="match status" value="1"/>
</dbReference>
<name>A7NRE8_ROSCS</name>
<evidence type="ECO:0000256" key="3">
    <source>
        <dbReference type="ARBA" id="ARBA00023002"/>
    </source>
</evidence>
<feature type="domain" description="FAD-dependent oxidoreductase 2 FAD-binding" evidence="4">
    <location>
        <begin position="4"/>
        <end position="383"/>
    </location>
</feature>
<dbReference type="GO" id="GO:0004368">
    <property type="term" value="F:glycerol-3-phosphate dehydrogenase (quinone) activity"/>
    <property type="evidence" value="ECO:0007669"/>
    <property type="project" value="UniProtKB-EC"/>
</dbReference>
<evidence type="ECO:0000259" key="4">
    <source>
        <dbReference type="Pfam" id="PF00890"/>
    </source>
</evidence>
<evidence type="ECO:0000256" key="2">
    <source>
        <dbReference type="ARBA" id="ARBA00022643"/>
    </source>
</evidence>